<sequence length="125" mass="14247">MKNFNLKLVITFRILIEEARFKYSSIKQEEIKDELAQFNNLCTAWGIANLNAIPNPSPAKQRGNFSPREVENPKKQKTDNNSYYNRFSSLAIDDSTIDIETDDEVNTDLAPPQPKKSRTQGNLAL</sequence>
<gene>
    <name evidence="2" type="ORF">NPIL_323171</name>
</gene>
<organism evidence="2 3">
    <name type="scientific">Nephila pilipes</name>
    <name type="common">Giant wood spider</name>
    <name type="synonym">Nephila maculata</name>
    <dbReference type="NCBI Taxonomy" id="299642"/>
    <lineage>
        <taxon>Eukaryota</taxon>
        <taxon>Metazoa</taxon>
        <taxon>Ecdysozoa</taxon>
        <taxon>Arthropoda</taxon>
        <taxon>Chelicerata</taxon>
        <taxon>Arachnida</taxon>
        <taxon>Araneae</taxon>
        <taxon>Araneomorphae</taxon>
        <taxon>Entelegynae</taxon>
        <taxon>Araneoidea</taxon>
        <taxon>Nephilidae</taxon>
        <taxon>Nephila</taxon>
    </lineage>
</organism>
<dbReference type="Proteomes" id="UP000887013">
    <property type="component" value="Unassembled WGS sequence"/>
</dbReference>
<comment type="caution">
    <text evidence="2">The sequence shown here is derived from an EMBL/GenBank/DDBJ whole genome shotgun (WGS) entry which is preliminary data.</text>
</comment>
<feature type="region of interest" description="Disordered" evidence="1">
    <location>
        <begin position="56"/>
        <end position="81"/>
    </location>
</feature>
<dbReference type="EMBL" id="BMAW01040139">
    <property type="protein sequence ID" value="GFU58457.1"/>
    <property type="molecule type" value="Genomic_DNA"/>
</dbReference>
<evidence type="ECO:0000256" key="1">
    <source>
        <dbReference type="SAM" id="MobiDB-lite"/>
    </source>
</evidence>
<feature type="compositionally biased region" description="Basic and acidic residues" evidence="1">
    <location>
        <begin position="68"/>
        <end position="78"/>
    </location>
</feature>
<name>A0A8X6R8R1_NEPPI</name>
<dbReference type="AlphaFoldDB" id="A0A8X6R8R1"/>
<proteinExistence type="predicted"/>
<evidence type="ECO:0000313" key="3">
    <source>
        <dbReference type="Proteomes" id="UP000887013"/>
    </source>
</evidence>
<protein>
    <submittedName>
        <fullName evidence="2">Uncharacterized protein</fullName>
    </submittedName>
</protein>
<feature type="region of interest" description="Disordered" evidence="1">
    <location>
        <begin position="102"/>
        <end position="125"/>
    </location>
</feature>
<accession>A0A8X6R8R1</accession>
<keyword evidence="3" id="KW-1185">Reference proteome</keyword>
<evidence type="ECO:0000313" key="2">
    <source>
        <dbReference type="EMBL" id="GFU58457.1"/>
    </source>
</evidence>
<reference evidence="2" key="1">
    <citation type="submission" date="2020-08" db="EMBL/GenBank/DDBJ databases">
        <title>Multicomponent nature underlies the extraordinary mechanical properties of spider dragline silk.</title>
        <authorList>
            <person name="Kono N."/>
            <person name="Nakamura H."/>
            <person name="Mori M."/>
            <person name="Yoshida Y."/>
            <person name="Ohtoshi R."/>
            <person name="Malay A.D."/>
            <person name="Moran D.A.P."/>
            <person name="Tomita M."/>
            <person name="Numata K."/>
            <person name="Arakawa K."/>
        </authorList>
    </citation>
    <scope>NUCLEOTIDE SEQUENCE</scope>
</reference>